<gene>
    <name evidence="1" type="ORF">OESDEN_19604</name>
</gene>
<evidence type="ECO:0000313" key="2">
    <source>
        <dbReference type="Proteomes" id="UP000053660"/>
    </source>
</evidence>
<dbReference type="AlphaFoldDB" id="A0A0B1SB12"/>
<protein>
    <submittedName>
        <fullName evidence="1">Uncharacterized protein</fullName>
    </submittedName>
</protein>
<keyword evidence="2" id="KW-1185">Reference proteome</keyword>
<name>A0A0B1SB12_OESDE</name>
<accession>A0A0B1SB12</accession>
<dbReference type="EMBL" id="KN599934">
    <property type="protein sequence ID" value="KHJ80717.1"/>
    <property type="molecule type" value="Genomic_DNA"/>
</dbReference>
<organism evidence="1 2">
    <name type="scientific">Oesophagostomum dentatum</name>
    <name type="common">Nodular worm</name>
    <dbReference type="NCBI Taxonomy" id="61180"/>
    <lineage>
        <taxon>Eukaryota</taxon>
        <taxon>Metazoa</taxon>
        <taxon>Ecdysozoa</taxon>
        <taxon>Nematoda</taxon>
        <taxon>Chromadorea</taxon>
        <taxon>Rhabditida</taxon>
        <taxon>Rhabditina</taxon>
        <taxon>Rhabditomorpha</taxon>
        <taxon>Strongyloidea</taxon>
        <taxon>Strongylidae</taxon>
        <taxon>Oesophagostomum</taxon>
    </lineage>
</organism>
<sequence>MTEYFKHVCFKLYVTAKRMYRNRILAAKLREKIGRKKKLHCSFTAGEQSWKQHLSIGVAQQVIQTITLDNTRKQRRFELKRNLVGEWLPWPLVILYGYYLEPSRNRRPPAVGRLAGKRFKSG</sequence>
<dbReference type="Proteomes" id="UP000053660">
    <property type="component" value="Unassembled WGS sequence"/>
</dbReference>
<dbReference type="OrthoDB" id="8879391at2759"/>
<reference evidence="1 2" key="1">
    <citation type="submission" date="2014-03" db="EMBL/GenBank/DDBJ databases">
        <title>Draft genome of the hookworm Oesophagostomum dentatum.</title>
        <authorList>
            <person name="Mitreva M."/>
        </authorList>
    </citation>
    <scope>NUCLEOTIDE SEQUENCE [LARGE SCALE GENOMIC DNA]</scope>
    <source>
        <strain evidence="1 2">OD-Hann</strain>
    </source>
</reference>
<proteinExistence type="predicted"/>
<evidence type="ECO:0000313" key="1">
    <source>
        <dbReference type="EMBL" id="KHJ80717.1"/>
    </source>
</evidence>